<dbReference type="RefSeq" id="WP_139465462.1">
    <property type="nucleotide sequence ID" value="NZ_VDHJ01000006.1"/>
</dbReference>
<keyword evidence="4" id="KW-1003">Cell membrane</keyword>
<keyword evidence="6" id="KW-0653">Protein transport</keyword>
<keyword evidence="8" id="KW-0811">Translocation</keyword>
<keyword evidence="11" id="KW-1185">Reference proteome</keyword>
<keyword evidence="9" id="KW-0472">Membrane</keyword>
<dbReference type="PRINTS" id="PR01853">
    <property type="entry name" value="YAJCTRNLCASE"/>
</dbReference>
<evidence type="ECO:0000256" key="7">
    <source>
        <dbReference type="ARBA" id="ARBA00022989"/>
    </source>
</evidence>
<comment type="similarity">
    <text evidence="2">Belongs to the YajC family.</text>
</comment>
<evidence type="ECO:0000256" key="8">
    <source>
        <dbReference type="ARBA" id="ARBA00023010"/>
    </source>
</evidence>
<dbReference type="AlphaFoldDB" id="A0A5C4U5A3"/>
<dbReference type="OrthoDB" id="4419940at2"/>
<evidence type="ECO:0000313" key="10">
    <source>
        <dbReference type="EMBL" id="TNL97747.1"/>
    </source>
</evidence>
<keyword evidence="3" id="KW-0813">Transport</keyword>
<comment type="caution">
    <text evidence="10">The sequence shown here is derived from an EMBL/GenBank/DDBJ whole genome shotgun (WGS) entry which is preliminary data.</text>
</comment>
<dbReference type="EMBL" id="VDHJ01000006">
    <property type="protein sequence ID" value="TNL97747.1"/>
    <property type="molecule type" value="Genomic_DNA"/>
</dbReference>
<dbReference type="NCBIfam" id="TIGR00739">
    <property type="entry name" value="yajC"/>
    <property type="match status" value="1"/>
</dbReference>
<dbReference type="Pfam" id="PF02699">
    <property type="entry name" value="YajC"/>
    <property type="match status" value="1"/>
</dbReference>
<evidence type="ECO:0000256" key="2">
    <source>
        <dbReference type="ARBA" id="ARBA00006742"/>
    </source>
</evidence>
<evidence type="ECO:0000256" key="5">
    <source>
        <dbReference type="ARBA" id="ARBA00022692"/>
    </source>
</evidence>
<dbReference type="InterPro" id="IPR003849">
    <property type="entry name" value="Preprotein_translocase_YajC"/>
</dbReference>
<sequence>MQSLIFLGLILLFFIPSFLMMRKQRAHQARVDEVQRTVAVGDRVVTGAGFHGTLTNVDGAVLGMEIAPGLVVEIERAAILKKAEPSAPTITEGNFHRVERDEL</sequence>
<evidence type="ECO:0000256" key="4">
    <source>
        <dbReference type="ARBA" id="ARBA00022475"/>
    </source>
</evidence>
<dbReference type="PANTHER" id="PTHR33909:SF1">
    <property type="entry name" value="SEC TRANSLOCON ACCESSORY COMPLEX SUBUNIT YAJC"/>
    <property type="match status" value="1"/>
</dbReference>
<name>A0A5C4U5A3_9CORY</name>
<proteinExistence type="inferred from homology"/>
<dbReference type="Proteomes" id="UP000312032">
    <property type="component" value="Unassembled WGS sequence"/>
</dbReference>
<reference evidence="10 11" key="1">
    <citation type="submission" date="2019-06" db="EMBL/GenBank/DDBJ databases">
        <authorList>
            <person name="Li J."/>
        </authorList>
    </citation>
    <scope>NUCLEOTIDE SEQUENCE [LARGE SCALE GENOMIC DNA]</scope>
    <source>
        <strain evidence="10 11">LMG 28165</strain>
    </source>
</reference>
<comment type="subcellular location">
    <subcellularLocation>
        <location evidence="1">Cell membrane</location>
        <topology evidence="1">Single-pass membrane protein</topology>
    </subcellularLocation>
</comment>
<keyword evidence="7" id="KW-1133">Transmembrane helix</keyword>
<keyword evidence="5" id="KW-0812">Transmembrane</keyword>
<evidence type="ECO:0000256" key="1">
    <source>
        <dbReference type="ARBA" id="ARBA00004162"/>
    </source>
</evidence>
<protein>
    <submittedName>
        <fullName evidence="10">Preprotein translocase subunit YajC</fullName>
    </submittedName>
</protein>
<evidence type="ECO:0000256" key="3">
    <source>
        <dbReference type="ARBA" id="ARBA00022448"/>
    </source>
</evidence>
<dbReference type="PANTHER" id="PTHR33909">
    <property type="entry name" value="SEC TRANSLOCON ACCESSORY COMPLEX SUBUNIT YAJC"/>
    <property type="match status" value="1"/>
</dbReference>
<evidence type="ECO:0000313" key="11">
    <source>
        <dbReference type="Proteomes" id="UP000312032"/>
    </source>
</evidence>
<organism evidence="10 11">
    <name type="scientific">Corynebacterium tapiri</name>
    <dbReference type="NCBI Taxonomy" id="1448266"/>
    <lineage>
        <taxon>Bacteria</taxon>
        <taxon>Bacillati</taxon>
        <taxon>Actinomycetota</taxon>
        <taxon>Actinomycetes</taxon>
        <taxon>Mycobacteriales</taxon>
        <taxon>Corynebacteriaceae</taxon>
        <taxon>Corynebacterium</taxon>
    </lineage>
</organism>
<accession>A0A5C4U5A3</accession>
<dbReference type="GO" id="GO:0015031">
    <property type="term" value="P:protein transport"/>
    <property type="evidence" value="ECO:0007669"/>
    <property type="project" value="UniProtKB-KW"/>
</dbReference>
<evidence type="ECO:0000256" key="6">
    <source>
        <dbReference type="ARBA" id="ARBA00022927"/>
    </source>
</evidence>
<evidence type="ECO:0000256" key="9">
    <source>
        <dbReference type="ARBA" id="ARBA00023136"/>
    </source>
</evidence>
<dbReference type="GO" id="GO:0005886">
    <property type="term" value="C:plasma membrane"/>
    <property type="evidence" value="ECO:0007669"/>
    <property type="project" value="UniProtKB-SubCell"/>
</dbReference>
<gene>
    <name evidence="10" type="primary">yajC</name>
    <name evidence="10" type="ORF">FHE74_05265</name>
</gene>
<dbReference type="SMART" id="SM01323">
    <property type="entry name" value="YajC"/>
    <property type="match status" value="1"/>
</dbReference>